<dbReference type="AlphaFoldDB" id="A0A544TA98"/>
<organism evidence="1 2">
    <name type="scientific">Psychrobacillus lasiicapitis</name>
    <dbReference type="NCBI Taxonomy" id="1636719"/>
    <lineage>
        <taxon>Bacteria</taxon>
        <taxon>Bacillati</taxon>
        <taxon>Bacillota</taxon>
        <taxon>Bacilli</taxon>
        <taxon>Bacillales</taxon>
        <taxon>Bacillaceae</taxon>
        <taxon>Psychrobacillus</taxon>
    </lineage>
</organism>
<evidence type="ECO:0008006" key="3">
    <source>
        <dbReference type="Google" id="ProtNLM"/>
    </source>
</evidence>
<reference evidence="1 2" key="1">
    <citation type="submission" date="2019-05" db="EMBL/GenBank/DDBJ databases">
        <title>Psychrobacillus vulpis sp. nov., a new species isolated from feces of a red fox that inhabits in The Tablas de Daimiel Natural Park, Albacete, Spain.</title>
        <authorList>
            <person name="Rodriguez M."/>
            <person name="Reina J.C."/>
            <person name="Bejar V."/>
            <person name="Llamas I."/>
        </authorList>
    </citation>
    <scope>NUCLEOTIDE SEQUENCE [LARGE SCALE GENOMIC DNA]</scope>
    <source>
        <strain evidence="1 2">NEAU-3TGS17</strain>
    </source>
</reference>
<proteinExistence type="predicted"/>
<comment type="caution">
    <text evidence="1">The sequence shown here is derived from an EMBL/GenBank/DDBJ whole genome shotgun (WGS) entry which is preliminary data.</text>
</comment>
<dbReference type="EMBL" id="VDGH01000004">
    <property type="protein sequence ID" value="TQR14387.1"/>
    <property type="molecule type" value="Genomic_DNA"/>
</dbReference>
<evidence type="ECO:0000313" key="1">
    <source>
        <dbReference type="EMBL" id="TQR14387.1"/>
    </source>
</evidence>
<dbReference type="RefSeq" id="WP_142538370.1">
    <property type="nucleotide sequence ID" value="NZ_BMIE01000003.1"/>
</dbReference>
<sequence length="118" mass="12495">MNLNPRVKEYGSQVEILYTVKGSIEKVGGITLDGSKFPVNTIIKAGTAVSIQENGLAKPWADADTGTPYLTNHDVSTGDATTVNVIVGAWAEALVVESKLTGVTAAFKTAAAGRYRYY</sequence>
<accession>A0A544TA98</accession>
<dbReference type="Proteomes" id="UP000317316">
    <property type="component" value="Unassembled WGS sequence"/>
</dbReference>
<evidence type="ECO:0000313" key="2">
    <source>
        <dbReference type="Proteomes" id="UP000317316"/>
    </source>
</evidence>
<gene>
    <name evidence="1" type="ORF">FG382_07985</name>
</gene>
<dbReference type="OrthoDB" id="2720724at2"/>
<protein>
    <recommendedName>
        <fullName evidence="3">Head decoration protein</fullName>
    </recommendedName>
</protein>
<keyword evidence="2" id="KW-1185">Reference proteome</keyword>
<name>A0A544TA98_9BACI</name>